<dbReference type="GeneID" id="48851207"/>
<evidence type="ECO:0000313" key="2">
    <source>
        <dbReference type="Proteomes" id="UP000002514"/>
    </source>
</evidence>
<dbReference type="Proteomes" id="UP000002514">
    <property type="component" value="Chromosome"/>
</dbReference>
<dbReference type="EMBL" id="BX571869">
    <property type="protein sequence ID" value="CAE15495.1"/>
    <property type="molecule type" value="Genomic_DNA"/>
</dbReference>
<dbReference type="HOGENOM" id="CLU_3028307_0_0_6"/>
<gene>
    <name evidence="1" type="ordered locus">plu3121</name>
</gene>
<dbReference type="KEGG" id="plu:plu3121"/>
<name>Q7N2F9_PHOLL</name>
<dbReference type="RefSeq" id="WP_011147334.1">
    <property type="nucleotide sequence ID" value="NC_005126.1"/>
</dbReference>
<organism evidence="1 2">
    <name type="scientific">Photorhabdus laumondii subsp. laumondii (strain DSM 15139 / CIP 105565 / TT01)</name>
    <name type="common">Photorhabdus luminescens subsp. laumondii</name>
    <dbReference type="NCBI Taxonomy" id="243265"/>
    <lineage>
        <taxon>Bacteria</taxon>
        <taxon>Pseudomonadati</taxon>
        <taxon>Pseudomonadota</taxon>
        <taxon>Gammaproteobacteria</taxon>
        <taxon>Enterobacterales</taxon>
        <taxon>Morganellaceae</taxon>
        <taxon>Photorhabdus</taxon>
    </lineage>
</organism>
<reference evidence="2" key="1">
    <citation type="journal article" date="2003" name="Nat. Biotechnol.">
        <title>The genome sequence of the entomopathogenic bacterium Photorhabdus luminescens.</title>
        <authorList>
            <person name="Duchaud E."/>
            <person name="Rusniok C."/>
            <person name="Frangeul L."/>
            <person name="Buchrieser C."/>
            <person name="Givaudan A."/>
            <person name="Taourit S."/>
            <person name="Bocs S."/>
            <person name="Boursaux-Eude C."/>
            <person name="Chandler M."/>
            <person name="Charles J.-F."/>
            <person name="Dassa E."/>
            <person name="Derose R."/>
            <person name="Derzelle S."/>
            <person name="Freyssinet G."/>
            <person name="Gaudriault S."/>
            <person name="Medigue C."/>
            <person name="Lanois A."/>
            <person name="Powell K."/>
            <person name="Siguier P."/>
            <person name="Vincent R."/>
            <person name="Wingate V."/>
            <person name="Zouine M."/>
            <person name="Glaser P."/>
            <person name="Boemare N."/>
            <person name="Danchin A."/>
            <person name="Kunst F."/>
        </authorList>
    </citation>
    <scope>NUCLEOTIDE SEQUENCE [LARGE SCALE GENOMIC DNA]</scope>
    <source>
        <strain evidence="2">DSM 15139 / CIP 105565 / TT01</strain>
    </source>
</reference>
<accession>Q7N2F9</accession>
<dbReference type="AlphaFoldDB" id="Q7N2F9"/>
<keyword evidence="2" id="KW-1185">Reference proteome</keyword>
<protein>
    <submittedName>
        <fullName evidence="1">Photorhabdus luminescens subsp. laumondii TTO1 complete genome segment 11/17</fullName>
    </submittedName>
</protein>
<dbReference type="STRING" id="243265.plu3121"/>
<proteinExistence type="predicted"/>
<evidence type="ECO:0000313" key="1">
    <source>
        <dbReference type="EMBL" id="CAE15495.1"/>
    </source>
</evidence>
<sequence length="55" mass="6359">MPFQKKPCRRFSTGQIADRLNAQRVGRLTCNMPPSQLKQILTMMTSFHPRLSNEP</sequence>